<dbReference type="PANTHER" id="PTHR43350">
    <property type="entry name" value="NAD-DEPENDENT ALCOHOL DEHYDROGENASE"/>
    <property type="match status" value="1"/>
</dbReference>
<keyword evidence="3" id="KW-0479">Metal-binding</keyword>
<evidence type="ECO:0000259" key="6">
    <source>
        <dbReference type="Pfam" id="PF00107"/>
    </source>
</evidence>
<evidence type="ECO:0000256" key="4">
    <source>
        <dbReference type="ARBA" id="ARBA00022833"/>
    </source>
</evidence>
<dbReference type="OrthoDB" id="168897at2157"/>
<comment type="caution">
    <text evidence="7">The sequence shown here is derived from an EMBL/GenBank/DDBJ whole genome shotgun (WGS) entry which is preliminary data.</text>
</comment>
<dbReference type="AlphaFoldDB" id="A0A6B0GHY2"/>
<evidence type="ECO:0000313" key="7">
    <source>
        <dbReference type="EMBL" id="MWG34220.1"/>
    </source>
</evidence>
<evidence type="ECO:0000313" key="8">
    <source>
        <dbReference type="Proteomes" id="UP000451471"/>
    </source>
</evidence>
<dbReference type="Pfam" id="PF00107">
    <property type="entry name" value="ADH_zinc_N"/>
    <property type="match status" value="1"/>
</dbReference>
<dbReference type="SUPFAM" id="SSF51735">
    <property type="entry name" value="NAD(P)-binding Rossmann-fold domains"/>
    <property type="match status" value="1"/>
</dbReference>
<keyword evidence="4" id="KW-0862">Zinc</keyword>
<organism evidence="7 8">
    <name type="scientific">Halomarina oriensis</name>
    <dbReference type="NCBI Taxonomy" id="671145"/>
    <lineage>
        <taxon>Archaea</taxon>
        <taxon>Methanobacteriati</taxon>
        <taxon>Methanobacteriota</taxon>
        <taxon>Stenosarchaea group</taxon>
        <taxon>Halobacteria</taxon>
        <taxon>Halobacteriales</taxon>
        <taxon>Natronomonadaceae</taxon>
        <taxon>Halomarina</taxon>
    </lineage>
</organism>
<dbReference type="GO" id="GO:0046872">
    <property type="term" value="F:metal ion binding"/>
    <property type="evidence" value="ECO:0007669"/>
    <property type="project" value="UniProtKB-KW"/>
</dbReference>
<name>A0A6B0GHY2_9EURY</name>
<dbReference type="Proteomes" id="UP000451471">
    <property type="component" value="Unassembled WGS sequence"/>
</dbReference>
<gene>
    <name evidence="7" type="ORF">GQS65_06900</name>
</gene>
<dbReference type="RefSeq" id="WP_158203933.1">
    <property type="nucleotide sequence ID" value="NZ_WSZK01000015.1"/>
</dbReference>
<dbReference type="InterPro" id="IPR011032">
    <property type="entry name" value="GroES-like_sf"/>
</dbReference>
<dbReference type="Gene3D" id="3.90.180.10">
    <property type="entry name" value="Medium-chain alcohol dehydrogenases, catalytic domain"/>
    <property type="match status" value="2"/>
</dbReference>
<comment type="cofactor">
    <cofactor evidence="1">
        <name>Zn(2+)</name>
        <dbReference type="ChEBI" id="CHEBI:29105"/>
    </cofactor>
</comment>
<sequence>MSRRVRFVAPSEVRVEDRPTPTPDTGEVLVRAAVSAVSPGTELLVYRGTVPTEDGETLGALDGDRSYPLSYGYATVGRVEAVGDGVDSKWLDRRVFAYAPHGEHVVAPVDDVVPVPEDVPSDEAALLASVETALTFALDATPRVGERIVVFGQGVVGLLTTGLLAETALTTVVAADCYGQRRALAERFGASETVEAPVDGTLAERFPEGVDLAVEVSGDPDALDEAIDATGYGGRVLVGSWYGTKRANLALGGSFHRDRIEIRSSQVSTIAPDLRGRWDRERRWSAAWDAIRSLPVDRLLTHRIPVSDAPRAYRLLDERPEEAVGVLLTHD</sequence>
<dbReference type="PANTHER" id="PTHR43350:SF19">
    <property type="entry name" value="D-GULOSIDE 3-DEHYDROGENASE"/>
    <property type="match status" value="1"/>
</dbReference>
<dbReference type="Gene3D" id="3.40.50.720">
    <property type="entry name" value="NAD(P)-binding Rossmann-like Domain"/>
    <property type="match status" value="1"/>
</dbReference>
<dbReference type="CDD" id="cd08255">
    <property type="entry name" value="2-desacetyl-2-hydroxyethyl_bacteriochlorophyllide_like"/>
    <property type="match status" value="1"/>
</dbReference>
<dbReference type="GO" id="GO:0016491">
    <property type="term" value="F:oxidoreductase activity"/>
    <property type="evidence" value="ECO:0007669"/>
    <property type="project" value="UniProtKB-KW"/>
</dbReference>
<reference evidence="7 8" key="1">
    <citation type="submission" date="2019-12" db="EMBL/GenBank/DDBJ databases">
        <title>Halocatena pleomorpha gen. nov. sp. nov., an extremely halophilic archaeon of family Halobacteriaceae isolated from saltpan soil.</title>
        <authorList>
            <person name="Pal Y."/>
            <person name="Verma A."/>
            <person name="Krishnamurthi S."/>
            <person name="Kumar P."/>
        </authorList>
    </citation>
    <scope>NUCLEOTIDE SEQUENCE [LARGE SCALE GENOMIC DNA]</scope>
    <source>
        <strain evidence="7 8">JCM 16495</strain>
    </source>
</reference>
<keyword evidence="5" id="KW-0560">Oxidoreductase</keyword>
<comment type="similarity">
    <text evidence="2">Belongs to the zinc-containing alcohol dehydrogenase family.</text>
</comment>
<feature type="domain" description="Alcohol dehydrogenase-like C-terminal" evidence="6">
    <location>
        <begin position="163"/>
        <end position="269"/>
    </location>
</feature>
<evidence type="ECO:0000256" key="1">
    <source>
        <dbReference type="ARBA" id="ARBA00001947"/>
    </source>
</evidence>
<keyword evidence="8" id="KW-1185">Reference proteome</keyword>
<evidence type="ECO:0000256" key="5">
    <source>
        <dbReference type="ARBA" id="ARBA00023002"/>
    </source>
</evidence>
<dbReference type="SUPFAM" id="SSF50129">
    <property type="entry name" value="GroES-like"/>
    <property type="match status" value="1"/>
</dbReference>
<dbReference type="EMBL" id="WSZK01000015">
    <property type="protein sequence ID" value="MWG34220.1"/>
    <property type="molecule type" value="Genomic_DNA"/>
</dbReference>
<evidence type="ECO:0000256" key="2">
    <source>
        <dbReference type="ARBA" id="ARBA00008072"/>
    </source>
</evidence>
<accession>A0A6B0GHY2</accession>
<protein>
    <submittedName>
        <fullName evidence="7">Zinc-binding dehydrogenase</fullName>
    </submittedName>
</protein>
<dbReference type="InterPro" id="IPR036291">
    <property type="entry name" value="NAD(P)-bd_dom_sf"/>
</dbReference>
<evidence type="ECO:0000256" key="3">
    <source>
        <dbReference type="ARBA" id="ARBA00022723"/>
    </source>
</evidence>
<dbReference type="InterPro" id="IPR013149">
    <property type="entry name" value="ADH-like_C"/>
</dbReference>
<proteinExistence type="inferred from homology"/>